<dbReference type="EMBL" id="WYDN01000306">
    <property type="protein sequence ID" value="NAZ18184.1"/>
    <property type="molecule type" value="Genomic_DNA"/>
</dbReference>
<dbReference type="InterPro" id="IPR004805">
    <property type="entry name" value="DnaE2/DnaE/PolC"/>
</dbReference>
<name>A0A6L9GAK0_9MICC</name>
<dbReference type="Gene3D" id="3.20.20.140">
    <property type="entry name" value="Metal-dependent hydrolases"/>
    <property type="match status" value="1"/>
</dbReference>
<feature type="domain" description="PHP" evidence="1">
    <location>
        <begin position="2"/>
        <end position="78"/>
    </location>
</feature>
<dbReference type="InterPro" id="IPR012337">
    <property type="entry name" value="RNaseH-like_sf"/>
</dbReference>
<dbReference type="GO" id="GO:0006260">
    <property type="term" value="P:DNA replication"/>
    <property type="evidence" value="ECO:0007669"/>
    <property type="project" value="InterPro"/>
</dbReference>
<dbReference type="Pfam" id="PF02811">
    <property type="entry name" value="PHP"/>
    <property type="match status" value="1"/>
</dbReference>
<accession>A0A6L9GAK0</accession>
<gene>
    <name evidence="2" type="ORF">GT020_19355</name>
</gene>
<dbReference type="AlphaFoldDB" id="A0A6L9GAK0"/>
<feature type="non-terminal residue" evidence="2">
    <location>
        <position position="100"/>
    </location>
</feature>
<evidence type="ECO:0000313" key="3">
    <source>
        <dbReference type="Proteomes" id="UP000477543"/>
    </source>
</evidence>
<dbReference type="Proteomes" id="UP000477543">
    <property type="component" value="Unassembled WGS sequence"/>
</dbReference>
<dbReference type="InterPro" id="IPR004013">
    <property type="entry name" value="PHP_dom"/>
</dbReference>
<evidence type="ECO:0000259" key="1">
    <source>
        <dbReference type="Pfam" id="PF02811"/>
    </source>
</evidence>
<dbReference type="SUPFAM" id="SSF53098">
    <property type="entry name" value="Ribonuclease H-like"/>
    <property type="match status" value="1"/>
</dbReference>
<dbReference type="GO" id="GO:0008408">
    <property type="term" value="F:3'-5' exonuclease activity"/>
    <property type="evidence" value="ECO:0007669"/>
    <property type="project" value="InterPro"/>
</dbReference>
<sequence length="100" mass="11680">RPFHCILLSKTQEGLKNIYKLVSHAHIDYFYRVPRIPRSLLQKYREGILIGSACDQGEVFETIMQKSEEEAESVAEFYDYIEVQPPANYTNLIEKDLVQN</sequence>
<evidence type="ECO:0000313" key="2">
    <source>
        <dbReference type="EMBL" id="NAZ18184.1"/>
    </source>
</evidence>
<protein>
    <submittedName>
        <fullName evidence="2">PHP domain-containing protein</fullName>
    </submittedName>
</protein>
<reference evidence="2 3" key="1">
    <citation type="submission" date="2020-01" db="EMBL/GenBank/DDBJ databases">
        <title>Glutamicibacter soli M275.</title>
        <authorList>
            <person name="Meng X."/>
        </authorList>
    </citation>
    <scope>NUCLEOTIDE SEQUENCE [LARGE SCALE GENOMIC DNA]</scope>
    <source>
        <strain evidence="2 3">M275</strain>
    </source>
</reference>
<organism evidence="2 3">
    <name type="scientific">Glutamicibacter soli</name>
    <dbReference type="NCBI Taxonomy" id="453836"/>
    <lineage>
        <taxon>Bacteria</taxon>
        <taxon>Bacillati</taxon>
        <taxon>Actinomycetota</taxon>
        <taxon>Actinomycetes</taxon>
        <taxon>Micrococcales</taxon>
        <taxon>Micrococcaceae</taxon>
        <taxon>Glutamicibacter</taxon>
    </lineage>
</organism>
<feature type="non-terminal residue" evidence="2">
    <location>
        <position position="1"/>
    </location>
</feature>
<dbReference type="PANTHER" id="PTHR32294">
    <property type="entry name" value="DNA POLYMERASE III SUBUNIT ALPHA"/>
    <property type="match status" value="1"/>
</dbReference>
<proteinExistence type="predicted"/>
<dbReference type="PANTHER" id="PTHR32294:SF5">
    <property type="entry name" value="DNA POLYMERASE III POLC-TYPE"/>
    <property type="match status" value="1"/>
</dbReference>
<comment type="caution">
    <text evidence="2">The sequence shown here is derived from an EMBL/GenBank/DDBJ whole genome shotgun (WGS) entry which is preliminary data.</text>
</comment>